<dbReference type="RefSeq" id="WP_348387922.1">
    <property type="nucleotide sequence ID" value="NZ_CP134146.1"/>
</dbReference>
<protein>
    <submittedName>
        <fullName evidence="1">MaoC family dehydratase</fullName>
    </submittedName>
</protein>
<dbReference type="PANTHER" id="PTHR43664:SF1">
    <property type="entry name" value="BETA-METHYLMALYL-COA DEHYDRATASE"/>
    <property type="match status" value="1"/>
</dbReference>
<keyword evidence="2" id="KW-1185">Reference proteome</keyword>
<dbReference type="PANTHER" id="PTHR43664">
    <property type="entry name" value="MONOAMINE OXIDASE-RELATED"/>
    <property type="match status" value="1"/>
</dbReference>
<accession>A0ABY9TIW3</accession>
<dbReference type="CDD" id="cd03451">
    <property type="entry name" value="FkbR2"/>
    <property type="match status" value="2"/>
</dbReference>
<reference evidence="2" key="1">
    <citation type="submission" date="2023-09" db="EMBL/GenBank/DDBJ databases">
        <authorList>
            <person name="Li S."/>
            <person name="Li X."/>
            <person name="Zhang C."/>
            <person name="Zhao Z."/>
        </authorList>
    </citation>
    <scope>NUCLEOTIDE SEQUENCE [LARGE SCALE GENOMIC DNA]</scope>
    <source>
        <strain evidence="2">SQ345</strain>
    </source>
</reference>
<organism evidence="1 2">
    <name type="scientific">Thalassotalea nanhaiensis</name>
    <dbReference type="NCBI Taxonomy" id="3065648"/>
    <lineage>
        <taxon>Bacteria</taxon>
        <taxon>Pseudomonadati</taxon>
        <taxon>Pseudomonadota</taxon>
        <taxon>Gammaproteobacteria</taxon>
        <taxon>Alteromonadales</taxon>
        <taxon>Colwelliaceae</taxon>
        <taxon>Thalassotalea</taxon>
    </lineage>
</organism>
<dbReference type="InterPro" id="IPR016790">
    <property type="entry name" value="Thiol_ester_hydratase_Rv0216"/>
</dbReference>
<dbReference type="InterPro" id="IPR052342">
    <property type="entry name" value="MCH/BMMD"/>
</dbReference>
<evidence type="ECO:0000313" key="2">
    <source>
        <dbReference type="Proteomes" id="UP001248581"/>
    </source>
</evidence>
<gene>
    <name evidence="1" type="ORF">RI845_01140</name>
</gene>
<dbReference type="Pfam" id="PF19315">
    <property type="entry name" value="MC_hydratase"/>
    <property type="match status" value="1"/>
</dbReference>
<dbReference type="PIRSF" id="PIRSF021494">
    <property type="entry name" value="Rv0216_prd"/>
    <property type="match status" value="1"/>
</dbReference>
<dbReference type="Gene3D" id="3.10.129.10">
    <property type="entry name" value="Hotdog Thioesterase"/>
    <property type="match status" value="1"/>
</dbReference>
<dbReference type="InterPro" id="IPR048274">
    <property type="entry name" value="MC_hydratase"/>
</dbReference>
<evidence type="ECO:0000313" key="1">
    <source>
        <dbReference type="EMBL" id="WNC68768.1"/>
    </source>
</evidence>
<dbReference type="SUPFAM" id="SSF54637">
    <property type="entry name" value="Thioesterase/thiol ester dehydrase-isomerase"/>
    <property type="match status" value="2"/>
</dbReference>
<dbReference type="EMBL" id="CP134146">
    <property type="protein sequence ID" value="WNC68768.1"/>
    <property type="molecule type" value="Genomic_DNA"/>
</dbReference>
<sequence length="359" mass="39562">MTIPTNYLPTPEGLYFEDFFIGQPLVHGVPRTITEADCTLYTALTGSRFALHCAKTVANAVGFTQMPVDNFLLFHIAFGKTVNDVSLNAVANLGYAEVIFKSPAFAGDTIKVVSEVIGLKENSNGKTGVVYVHSTAVNQDDHIVLSFKRWVMVHKKDHSTSCPAPQLPTLASEISSTEQIIPAQLNLSQWPDFVSDSQLKASDFNVGDTYFHRDGITINDSDHSLATRLYQNNARVHFDQHMMNDSNHGKRLVYGGHIISLCRALSYNGLGNGIWLSAIHSGSHCNPSFAGDTIYAQSTILEITDVADREDVALVKINMLGIKNNSPEQMEFLTKTVDGRKKYHSDVVLDLELTVIMVK</sequence>
<dbReference type="InterPro" id="IPR029069">
    <property type="entry name" value="HotDog_dom_sf"/>
</dbReference>
<dbReference type="Proteomes" id="UP001248581">
    <property type="component" value="Chromosome"/>
</dbReference>
<proteinExistence type="predicted"/>
<name>A0ABY9TIW3_9GAMM</name>